<evidence type="ECO:0000256" key="2">
    <source>
        <dbReference type="ARBA" id="ARBA00003690"/>
    </source>
</evidence>
<keyword evidence="9" id="KW-0492">Microsome</keyword>
<dbReference type="SUPFAM" id="SSF48264">
    <property type="entry name" value="Cytochrome P450"/>
    <property type="match status" value="1"/>
</dbReference>
<evidence type="ECO:0000256" key="5">
    <source>
        <dbReference type="ARBA" id="ARBA00010617"/>
    </source>
</evidence>
<evidence type="ECO:0000256" key="15">
    <source>
        <dbReference type="RuleBase" id="RU000461"/>
    </source>
</evidence>
<accession>A0A9P0N6J9</accession>
<evidence type="ECO:0008006" key="19">
    <source>
        <dbReference type="Google" id="ProtNLM"/>
    </source>
</evidence>
<keyword evidence="7 14" id="KW-0479">Metal-binding</keyword>
<keyword evidence="12 15" id="KW-0503">Monooxygenase</keyword>
<dbReference type="InterPro" id="IPR002403">
    <property type="entry name" value="Cyt_P450_E_grp-IV"/>
</dbReference>
<name>A0A9P0N6J9_SPOLI</name>
<evidence type="ECO:0000256" key="12">
    <source>
        <dbReference type="ARBA" id="ARBA00023033"/>
    </source>
</evidence>
<dbReference type="InterPro" id="IPR001128">
    <property type="entry name" value="Cyt_P450"/>
</dbReference>
<evidence type="ECO:0000256" key="9">
    <source>
        <dbReference type="ARBA" id="ARBA00022848"/>
    </source>
</evidence>
<evidence type="ECO:0000256" key="1">
    <source>
        <dbReference type="ARBA" id="ARBA00001971"/>
    </source>
</evidence>
<keyword evidence="11 14" id="KW-0408">Iron</keyword>
<dbReference type="InterPro" id="IPR036396">
    <property type="entry name" value="Cyt_P450_sf"/>
</dbReference>
<sequence>VCICLAYVLLCGWYFPVNEQVATFPGKWPLIGHAYKFMCSDSKYEIPVWKRSRRVLDLCFKQHILDDYLQLFNDRAERFVETLADDVGQGEVDLIQKITRSVLETSWLKIDFKIIPVTTLGVNLDGKDEINDNFAKAINCSLDTLCDRVYKPWFMFDTIFNYSNHKKILDKALETVFNFTGKVSIYIYKVNALFYPLGDKVQSVLDVILENSVNETDSLFTDVELRNFMDTVVVGAFDTTIYQMLYVLICIGSSSEVQDKIIQEMNEVLGKDQRLLRDNLSQLVYLDAVVKEAVRLYPVGAVIGRDVKTATKLRNVTIPANSSIIMHIWHINRNPKYWGPDAKEFRPERWLDSTTIPSHQAAFATFGPGKRGCVGKSYALMYLKATIVALLRKYKLTADHTKMKLECKVMNKPLSGHLIQIDKRH</sequence>
<dbReference type="GO" id="GO:0004497">
    <property type="term" value="F:monooxygenase activity"/>
    <property type="evidence" value="ECO:0007669"/>
    <property type="project" value="UniProtKB-KW"/>
</dbReference>
<keyword evidence="10 15" id="KW-0560">Oxidoreductase</keyword>
<dbReference type="EMBL" id="LR824554">
    <property type="protein sequence ID" value="CAH1641656.1"/>
    <property type="molecule type" value="Genomic_DNA"/>
</dbReference>
<keyword evidence="8" id="KW-0256">Endoplasmic reticulum</keyword>
<feature type="chain" id="PRO_5040142566" description="Cytochrome" evidence="16">
    <location>
        <begin position="20"/>
        <end position="425"/>
    </location>
</feature>
<reference evidence="17" key="1">
    <citation type="submission" date="2022-02" db="EMBL/GenBank/DDBJ databases">
        <authorList>
            <person name="King R."/>
        </authorList>
    </citation>
    <scope>NUCLEOTIDE SEQUENCE</scope>
</reference>
<feature type="non-terminal residue" evidence="17">
    <location>
        <position position="1"/>
    </location>
</feature>
<dbReference type="GO" id="GO:0005506">
    <property type="term" value="F:iron ion binding"/>
    <property type="evidence" value="ECO:0007669"/>
    <property type="project" value="InterPro"/>
</dbReference>
<dbReference type="PRINTS" id="PR00385">
    <property type="entry name" value="P450"/>
</dbReference>
<dbReference type="GO" id="GO:0016705">
    <property type="term" value="F:oxidoreductase activity, acting on paired donors, with incorporation or reduction of molecular oxygen"/>
    <property type="evidence" value="ECO:0007669"/>
    <property type="project" value="InterPro"/>
</dbReference>
<dbReference type="InterPro" id="IPR017972">
    <property type="entry name" value="Cyt_P450_CS"/>
</dbReference>
<dbReference type="PANTHER" id="PTHR24291:SF189">
    <property type="entry name" value="CYTOCHROME P450 4C3-RELATED"/>
    <property type="match status" value="1"/>
</dbReference>
<gene>
    <name evidence="17" type="ORF">SPLIT_LOCUS7012</name>
</gene>
<evidence type="ECO:0000256" key="6">
    <source>
        <dbReference type="ARBA" id="ARBA00022617"/>
    </source>
</evidence>
<organism evidence="17 18">
    <name type="scientific">Spodoptera littoralis</name>
    <name type="common">Egyptian cotton leafworm</name>
    <dbReference type="NCBI Taxonomy" id="7109"/>
    <lineage>
        <taxon>Eukaryota</taxon>
        <taxon>Metazoa</taxon>
        <taxon>Ecdysozoa</taxon>
        <taxon>Arthropoda</taxon>
        <taxon>Hexapoda</taxon>
        <taxon>Insecta</taxon>
        <taxon>Pterygota</taxon>
        <taxon>Neoptera</taxon>
        <taxon>Endopterygota</taxon>
        <taxon>Lepidoptera</taxon>
        <taxon>Glossata</taxon>
        <taxon>Ditrysia</taxon>
        <taxon>Noctuoidea</taxon>
        <taxon>Noctuidae</taxon>
        <taxon>Amphipyrinae</taxon>
        <taxon>Spodoptera</taxon>
    </lineage>
</organism>
<dbReference type="InterPro" id="IPR050196">
    <property type="entry name" value="Cytochrome_P450_Monoox"/>
</dbReference>
<dbReference type="AlphaFoldDB" id="A0A9P0N6J9"/>
<feature type="binding site" description="axial binding residue" evidence="14">
    <location>
        <position position="373"/>
    </location>
    <ligand>
        <name>heme</name>
        <dbReference type="ChEBI" id="CHEBI:30413"/>
    </ligand>
    <ligandPart>
        <name>Fe</name>
        <dbReference type="ChEBI" id="CHEBI:18248"/>
    </ligandPart>
</feature>
<evidence type="ECO:0000256" key="11">
    <source>
        <dbReference type="ARBA" id="ARBA00023004"/>
    </source>
</evidence>
<evidence type="ECO:0000313" key="18">
    <source>
        <dbReference type="Proteomes" id="UP001153321"/>
    </source>
</evidence>
<dbReference type="PRINTS" id="PR00465">
    <property type="entry name" value="EP450IV"/>
</dbReference>
<comment type="function">
    <text evidence="2">May be involved in the metabolism of insect hormones and in the breakdown of synthetic insecticides.</text>
</comment>
<dbReference type="GO" id="GO:0005789">
    <property type="term" value="C:endoplasmic reticulum membrane"/>
    <property type="evidence" value="ECO:0007669"/>
    <property type="project" value="UniProtKB-SubCell"/>
</dbReference>
<dbReference type="PANTHER" id="PTHR24291">
    <property type="entry name" value="CYTOCHROME P450 FAMILY 4"/>
    <property type="match status" value="1"/>
</dbReference>
<feature type="signal peptide" evidence="16">
    <location>
        <begin position="1"/>
        <end position="19"/>
    </location>
</feature>
<proteinExistence type="inferred from homology"/>
<keyword evidence="13" id="KW-0472">Membrane</keyword>
<dbReference type="Pfam" id="PF00067">
    <property type="entry name" value="p450"/>
    <property type="match status" value="1"/>
</dbReference>
<dbReference type="GO" id="GO:0020037">
    <property type="term" value="F:heme binding"/>
    <property type="evidence" value="ECO:0007669"/>
    <property type="project" value="InterPro"/>
</dbReference>
<keyword evidence="6 14" id="KW-0349">Heme</keyword>
<evidence type="ECO:0000256" key="4">
    <source>
        <dbReference type="ARBA" id="ARBA00004406"/>
    </source>
</evidence>
<evidence type="ECO:0000256" key="7">
    <source>
        <dbReference type="ARBA" id="ARBA00022723"/>
    </source>
</evidence>
<dbReference type="Gene3D" id="1.10.630.10">
    <property type="entry name" value="Cytochrome P450"/>
    <property type="match status" value="1"/>
</dbReference>
<dbReference type="Proteomes" id="UP001153321">
    <property type="component" value="Chromosome 23"/>
</dbReference>
<evidence type="ECO:0000256" key="10">
    <source>
        <dbReference type="ARBA" id="ARBA00023002"/>
    </source>
</evidence>
<evidence type="ECO:0000256" key="8">
    <source>
        <dbReference type="ARBA" id="ARBA00022824"/>
    </source>
</evidence>
<comment type="similarity">
    <text evidence="5 15">Belongs to the cytochrome P450 family.</text>
</comment>
<evidence type="ECO:0000313" key="17">
    <source>
        <dbReference type="EMBL" id="CAH1641656.1"/>
    </source>
</evidence>
<evidence type="ECO:0000256" key="3">
    <source>
        <dbReference type="ARBA" id="ARBA00004174"/>
    </source>
</evidence>
<protein>
    <recommendedName>
        <fullName evidence="19">Cytochrome</fullName>
    </recommendedName>
</protein>
<comment type="subcellular location">
    <subcellularLocation>
        <location evidence="4">Endoplasmic reticulum membrane</location>
        <topology evidence="4">Peripheral membrane protein</topology>
    </subcellularLocation>
    <subcellularLocation>
        <location evidence="3">Microsome membrane</location>
        <topology evidence="3">Peripheral membrane protein</topology>
    </subcellularLocation>
</comment>
<evidence type="ECO:0000256" key="14">
    <source>
        <dbReference type="PIRSR" id="PIRSR602403-1"/>
    </source>
</evidence>
<keyword evidence="16" id="KW-0732">Signal</keyword>
<evidence type="ECO:0000256" key="13">
    <source>
        <dbReference type="ARBA" id="ARBA00023136"/>
    </source>
</evidence>
<keyword evidence="18" id="KW-1185">Reference proteome</keyword>
<comment type="cofactor">
    <cofactor evidence="1 14">
        <name>heme</name>
        <dbReference type="ChEBI" id="CHEBI:30413"/>
    </cofactor>
</comment>
<evidence type="ECO:0000256" key="16">
    <source>
        <dbReference type="SAM" id="SignalP"/>
    </source>
</evidence>
<dbReference type="PROSITE" id="PS00086">
    <property type="entry name" value="CYTOCHROME_P450"/>
    <property type="match status" value="1"/>
</dbReference>